<protein>
    <recommendedName>
        <fullName evidence="1">Myb/SANT-like DNA-binding domain-containing protein</fullName>
    </recommendedName>
</protein>
<evidence type="ECO:0000259" key="1">
    <source>
        <dbReference type="Pfam" id="PF13837"/>
    </source>
</evidence>
<reference evidence="2 3" key="1">
    <citation type="journal article" date="2010" name="Science">
        <title>Genomic comparison of the ants Camponotus floridanus and Harpegnathos saltator.</title>
        <authorList>
            <person name="Bonasio R."/>
            <person name="Zhang G."/>
            <person name="Ye C."/>
            <person name="Mutti N.S."/>
            <person name="Fang X."/>
            <person name="Qin N."/>
            <person name="Donahue G."/>
            <person name="Yang P."/>
            <person name="Li Q."/>
            <person name="Li C."/>
            <person name="Zhang P."/>
            <person name="Huang Z."/>
            <person name="Berger S.L."/>
            <person name="Reinberg D."/>
            <person name="Wang J."/>
            <person name="Liebig J."/>
        </authorList>
    </citation>
    <scope>NUCLEOTIDE SEQUENCE [LARGE SCALE GENOMIC DNA]</scope>
    <source>
        <strain evidence="2 3">R22 G/1</strain>
    </source>
</reference>
<dbReference type="Gene3D" id="1.10.10.60">
    <property type="entry name" value="Homeodomain-like"/>
    <property type="match status" value="1"/>
</dbReference>
<dbReference type="Pfam" id="PF13837">
    <property type="entry name" value="Myb_DNA-bind_4"/>
    <property type="match status" value="1"/>
</dbReference>
<evidence type="ECO:0000313" key="2">
    <source>
        <dbReference type="EMBL" id="EFN83038.1"/>
    </source>
</evidence>
<evidence type="ECO:0000313" key="3">
    <source>
        <dbReference type="Proteomes" id="UP000008237"/>
    </source>
</evidence>
<dbReference type="OMA" id="YTEMMES"/>
<dbReference type="OrthoDB" id="6092753at2759"/>
<dbReference type="PANTHER" id="PTHR47595">
    <property type="entry name" value="HEAT SHOCK 70 KDA PROTEIN 14"/>
    <property type="match status" value="1"/>
</dbReference>
<dbReference type="InterPro" id="IPR044822">
    <property type="entry name" value="Myb_DNA-bind_4"/>
</dbReference>
<accession>E2BMQ3</accession>
<feature type="non-terminal residue" evidence="2">
    <location>
        <position position="87"/>
    </location>
</feature>
<feature type="non-terminal residue" evidence="2">
    <location>
        <position position="1"/>
    </location>
</feature>
<keyword evidence="3" id="KW-1185">Reference proteome</keyword>
<dbReference type="PANTHER" id="PTHR47595:SF1">
    <property type="entry name" value="MYB_SANT-LIKE DNA-BINDING DOMAIN-CONTAINING PROTEIN"/>
    <property type="match status" value="1"/>
</dbReference>
<gene>
    <name evidence="2" type="ORF">EAI_16722</name>
</gene>
<dbReference type="AlphaFoldDB" id="E2BMQ3"/>
<name>E2BMQ3_HARSA</name>
<proteinExistence type="predicted"/>
<dbReference type="EMBL" id="GL449285">
    <property type="protein sequence ID" value="EFN83038.1"/>
    <property type="molecule type" value="Genomic_DNA"/>
</dbReference>
<dbReference type="InParanoid" id="E2BMQ3"/>
<sequence length="87" mass="10145">FKWSHAAILLLVEKYRLQENNIISGKMSQKKMWNNIASALSIKGYNVAGLQCLSKFHEIKRTYKSIKDHNAKSGNNLRTWPYMEVME</sequence>
<dbReference type="Proteomes" id="UP000008237">
    <property type="component" value="Unassembled WGS sequence"/>
</dbReference>
<organism evidence="3">
    <name type="scientific">Harpegnathos saltator</name>
    <name type="common">Jerdon's jumping ant</name>
    <dbReference type="NCBI Taxonomy" id="610380"/>
    <lineage>
        <taxon>Eukaryota</taxon>
        <taxon>Metazoa</taxon>
        <taxon>Ecdysozoa</taxon>
        <taxon>Arthropoda</taxon>
        <taxon>Hexapoda</taxon>
        <taxon>Insecta</taxon>
        <taxon>Pterygota</taxon>
        <taxon>Neoptera</taxon>
        <taxon>Endopterygota</taxon>
        <taxon>Hymenoptera</taxon>
        <taxon>Apocrita</taxon>
        <taxon>Aculeata</taxon>
        <taxon>Formicoidea</taxon>
        <taxon>Formicidae</taxon>
        <taxon>Ponerinae</taxon>
        <taxon>Ponerini</taxon>
        <taxon>Harpegnathos</taxon>
    </lineage>
</organism>
<feature type="domain" description="Myb/SANT-like DNA-binding" evidence="1">
    <location>
        <begin position="2"/>
        <end position="87"/>
    </location>
</feature>